<name>A0ABU1FI39_9MICO</name>
<keyword evidence="3" id="KW-1185">Reference proteome</keyword>
<evidence type="ECO:0000313" key="3">
    <source>
        <dbReference type="Proteomes" id="UP001260072"/>
    </source>
</evidence>
<evidence type="ECO:0000313" key="2">
    <source>
        <dbReference type="EMBL" id="MDR5691419.1"/>
    </source>
</evidence>
<sequence>MRPTARHTSLRRLRIPLAAAVAALALAGLGACTPGGTDPAPATPMTDVEREEALRDGIEELDGVASVDIGGMEPRDENPRYTTVTVDGEADPETVLAASDGVADLARDLEWEDPITMRAEPPGGPTGDEGAAAGTAWSADPWWSLEVQPATDAAATRATLAALLEAAEVDGVVGLSVVDGWPFAALLEPDRVEERFAALRETALFERGGTFSVRSEQPWLKFTHVEGATSPRLIEELVAITRDHPNSEVLLEGPRYPKVYIARVTVAEAEAIAARLADPALRDGTDAQAGAVPWQITSPEGDGTGYWEGEVGVG</sequence>
<comment type="caution">
    <text evidence="2">The sequence shown here is derived from an EMBL/GenBank/DDBJ whole genome shotgun (WGS) entry which is preliminary data.</text>
</comment>
<dbReference type="EMBL" id="JAVKGS010000001">
    <property type="protein sequence ID" value="MDR5691419.1"/>
    <property type="molecule type" value="Genomic_DNA"/>
</dbReference>
<reference evidence="3" key="1">
    <citation type="submission" date="2023-07" db="EMBL/GenBank/DDBJ databases">
        <title>Description of three actinobacteria isolated from air of manufacturing shop in a pharmaceutical factory.</title>
        <authorList>
            <person name="Zhang D.-F."/>
        </authorList>
    </citation>
    <scope>NUCLEOTIDE SEQUENCE [LARGE SCALE GENOMIC DNA]</scope>
    <source>
        <strain evidence="3">CCTCC AB 2011122</strain>
    </source>
</reference>
<gene>
    <name evidence="2" type="ORF">RH861_05005</name>
</gene>
<feature type="signal peptide" evidence="1">
    <location>
        <begin position="1"/>
        <end position="27"/>
    </location>
</feature>
<organism evidence="2 3">
    <name type="scientific">Agromyces indicus</name>
    <dbReference type="NCBI Taxonomy" id="758919"/>
    <lineage>
        <taxon>Bacteria</taxon>
        <taxon>Bacillati</taxon>
        <taxon>Actinomycetota</taxon>
        <taxon>Actinomycetes</taxon>
        <taxon>Micrococcales</taxon>
        <taxon>Microbacteriaceae</taxon>
        <taxon>Agromyces</taxon>
    </lineage>
</organism>
<accession>A0ABU1FI39</accession>
<evidence type="ECO:0000256" key="1">
    <source>
        <dbReference type="SAM" id="SignalP"/>
    </source>
</evidence>
<dbReference type="PROSITE" id="PS51257">
    <property type="entry name" value="PROKAR_LIPOPROTEIN"/>
    <property type="match status" value="1"/>
</dbReference>
<protein>
    <submittedName>
        <fullName evidence="2">Uncharacterized protein</fullName>
    </submittedName>
</protein>
<proteinExistence type="predicted"/>
<dbReference type="RefSeq" id="WP_310520038.1">
    <property type="nucleotide sequence ID" value="NZ_BAABBS010000003.1"/>
</dbReference>
<dbReference type="Proteomes" id="UP001260072">
    <property type="component" value="Unassembled WGS sequence"/>
</dbReference>
<feature type="chain" id="PRO_5046510352" evidence="1">
    <location>
        <begin position="28"/>
        <end position="314"/>
    </location>
</feature>
<keyword evidence="1" id="KW-0732">Signal</keyword>